<dbReference type="InterPro" id="IPR029062">
    <property type="entry name" value="Class_I_gatase-like"/>
</dbReference>
<organism evidence="5 6">
    <name type="scientific">Bacillus spongiae</name>
    <dbReference type="NCBI Taxonomy" id="2683610"/>
    <lineage>
        <taxon>Bacteria</taxon>
        <taxon>Bacillati</taxon>
        <taxon>Bacillota</taxon>
        <taxon>Bacilli</taxon>
        <taxon>Bacillales</taxon>
        <taxon>Bacillaceae</taxon>
        <taxon>Bacillus</taxon>
    </lineage>
</organism>
<dbReference type="PANTHER" id="PTHR20842:SF0">
    <property type="entry name" value="ALPHA-ASPARTYL DIPEPTIDASE"/>
    <property type="match status" value="1"/>
</dbReference>
<name>A0ABU8H8R5_9BACI</name>
<dbReference type="Pfam" id="PF03575">
    <property type="entry name" value="Peptidase_S51"/>
    <property type="match status" value="1"/>
</dbReference>
<dbReference type="SUPFAM" id="SSF52317">
    <property type="entry name" value="Class I glutamine amidotransferase-like"/>
    <property type="match status" value="1"/>
</dbReference>
<evidence type="ECO:0000313" key="5">
    <source>
        <dbReference type="EMBL" id="MEI5905584.1"/>
    </source>
</evidence>
<proteinExistence type="inferred from homology"/>
<protein>
    <submittedName>
        <fullName evidence="5">Type 1 glutamine amidotransferase-like domain-containing protein</fullName>
    </submittedName>
</protein>
<comment type="caution">
    <text evidence="5">The sequence shown here is derived from an EMBL/GenBank/DDBJ whole genome shotgun (WGS) entry which is preliminary data.</text>
</comment>
<dbReference type="Proteomes" id="UP001312865">
    <property type="component" value="Unassembled WGS sequence"/>
</dbReference>
<keyword evidence="3" id="KW-0378">Hydrolase</keyword>
<evidence type="ECO:0000313" key="6">
    <source>
        <dbReference type="Proteomes" id="UP001312865"/>
    </source>
</evidence>
<keyword evidence="6" id="KW-1185">Reference proteome</keyword>
<accession>A0ABU8H8R5</accession>
<gene>
    <name evidence="5" type="ORF">WAK64_00705</name>
</gene>
<evidence type="ECO:0000256" key="1">
    <source>
        <dbReference type="ARBA" id="ARBA00006534"/>
    </source>
</evidence>
<dbReference type="InterPro" id="IPR005320">
    <property type="entry name" value="Peptidase_S51"/>
</dbReference>
<sequence length="169" mass="18797">MGELFLSGGGNEQQTLLIDKRFAESINHEQPLLYIPIAMDGQTISYESCFEWINRVFNPLGIHNITMWTDINKKCLADLQLFSAVYIGGGNTFRLLNDLVHSGFIKVLKQYVKSGGIIYGGSAGAIIFGHNIETSSYMDANNVGLREFAGLNLVKGYQYGVTITRKMTF</sequence>
<keyword evidence="4" id="KW-0720">Serine protease</keyword>
<evidence type="ECO:0000256" key="2">
    <source>
        <dbReference type="ARBA" id="ARBA00022670"/>
    </source>
</evidence>
<evidence type="ECO:0000256" key="3">
    <source>
        <dbReference type="ARBA" id="ARBA00022801"/>
    </source>
</evidence>
<reference evidence="5 6" key="1">
    <citation type="journal article" date="2018" name="J. Microbiol.">
        <title>Bacillus spongiae sp. nov., isolated from sponge of Jeju Island.</title>
        <authorList>
            <person name="Lee G.E."/>
            <person name="Im W.T."/>
            <person name="Park J.S."/>
        </authorList>
    </citation>
    <scope>NUCLEOTIDE SEQUENCE [LARGE SCALE GENOMIC DNA]</scope>
    <source>
        <strain evidence="5 6">135PIL107-10</strain>
    </source>
</reference>
<dbReference type="Gene3D" id="3.40.50.880">
    <property type="match status" value="1"/>
</dbReference>
<comment type="similarity">
    <text evidence="1">Belongs to the peptidase S51 family.</text>
</comment>
<evidence type="ECO:0000256" key="4">
    <source>
        <dbReference type="ARBA" id="ARBA00022825"/>
    </source>
</evidence>
<dbReference type="RefSeq" id="WP_336585000.1">
    <property type="nucleotide sequence ID" value="NZ_JBBAXC010000001.1"/>
</dbReference>
<keyword evidence="2" id="KW-0645">Protease</keyword>
<dbReference type="PANTHER" id="PTHR20842">
    <property type="entry name" value="PROTEASE S51 ALPHA-ASPARTYL DIPEPTIDASE"/>
    <property type="match status" value="1"/>
</dbReference>
<dbReference type="EMBL" id="JBBAXC010000001">
    <property type="protein sequence ID" value="MEI5905584.1"/>
    <property type="molecule type" value="Genomic_DNA"/>
</dbReference>